<dbReference type="RefSeq" id="XP_022324653.1">
    <property type="nucleotide sequence ID" value="XM_022468945.1"/>
</dbReference>
<dbReference type="GeneID" id="111125313"/>
<accession>A0A8B8DAQ6</accession>
<dbReference type="SUPFAM" id="SSF53067">
    <property type="entry name" value="Actin-like ATPase domain"/>
    <property type="match status" value="2"/>
</dbReference>
<dbReference type="RefSeq" id="XP_022324654.1">
    <property type="nucleotide sequence ID" value="XM_022468946.1"/>
</dbReference>
<feature type="compositionally biased region" description="Basic and acidic residues" evidence="4">
    <location>
        <begin position="115"/>
        <end position="129"/>
    </location>
</feature>
<name>A0A8B8DAQ6_CRAVI</name>
<feature type="compositionally biased region" description="Polar residues" evidence="4">
    <location>
        <begin position="1"/>
        <end position="13"/>
    </location>
</feature>
<dbReference type="GO" id="GO:0005524">
    <property type="term" value="F:ATP binding"/>
    <property type="evidence" value="ECO:0007669"/>
    <property type="project" value="UniProtKB-KW"/>
</dbReference>
<sequence length="773" mass="87366">MGQGQSANTSTAEQSHEFLIQNEDSIPFSKSSTEKTERLSKTNISKQEKPSYRKQCSEQKQYESGQTSHQHKNPLGKTQQKTLEEEDNKLAFPTNFIIEIECPKTYQSSSGMAERFTEKSNSEDKKSERSPQSQLHENLLFDKEHENQLEKENNEITFPTESPTENKDESANVVTMKIKHDRLVVACIDFGTHGSGLAFCVRSDYTKHNISKAYIHRWRSGAGITEKTPTTVLIKPNGKNFVSFGYQAEHDFSDMEPEERKKHYLFRQFKMILYKNPVLTRTTTLKDINDKELPAVDVFAAVIQYFKMTLQTLLQNSTAENLGSHEETRENSCSKFEWTFDDVYWVITVPAIWDLRAKQFMRVAAEKAGLKDSQLSLVLEPEAASLYCRKASMAFSTNKDGAKQISSLQAGSKYMVADLGGGTVDITAHEVLDDGGLKELHRSSGGYYGGTCVNDEILSFFKRLFGSDVLMTIKNEHQDDYLDFLNTIESKKCTVGISTSHKYIKFKLPGSLIKAYETQIGCTLGEDLKNTTFSKDVFIKLDKISITEDLFKKFFETSIENVTKKIGDVLDTPDLADVNIILLVGGYAESPLVVEALKTAFPQKKIVIPINPSLSVLNGALIYGFEPDIIVSRVCRYTYGIAKQGVWKVGDPESKKLPEKTKKGLHWCDGRFDKHVEIGQVIKVGEFQDPREYFVVEDQDKALLDFYASSKKNPRFVDDPDCICIGYFVLDLSEKSTRENISVRICFGGTELEVEAMEETTGRVFKSFCNFLP</sequence>
<dbReference type="PANTHER" id="PTHR14187">
    <property type="entry name" value="ALPHA KINASE/ELONGATION FACTOR 2 KINASE"/>
    <property type="match status" value="1"/>
</dbReference>
<dbReference type="Proteomes" id="UP000694844">
    <property type="component" value="Chromosome 3"/>
</dbReference>
<keyword evidence="5" id="KW-1185">Reference proteome</keyword>
<protein>
    <submittedName>
        <fullName evidence="6 7">Heat shock 70 kDa protein 12A-like isoform X1</fullName>
    </submittedName>
</protein>
<dbReference type="Gene3D" id="3.30.420.40">
    <property type="match status" value="2"/>
</dbReference>
<dbReference type="InterPro" id="IPR013126">
    <property type="entry name" value="Hsp_70_fam"/>
</dbReference>
<keyword evidence="2" id="KW-0547">Nucleotide-binding</keyword>
<dbReference type="InterPro" id="IPR043129">
    <property type="entry name" value="ATPase_NBD"/>
</dbReference>
<feature type="region of interest" description="Disordered" evidence="4">
    <location>
        <begin position="108"/>
        <end position="139"/>
    </location>
</feature>
<organism evidence="5 7">
    <name type="scientific">Crassostrea virginica</name>
    <name type="common">Eastern oyster</name>
    <dbReference type="NCBI Taxonomy" id="6565"/>
    <lineage>
        <taxon>Eukaryota</taxon>
        <taxon>Metazoa</taxon>
        <taxon>Spiralia</taxon>
        <taxon>Lophotrochozoa</taxon>
        <taxon>Mollusca</taxon>
        <taxon>Bivalvia</taxon>
        <taxon>Autobranchia</taxon>
        <taxon>Pteriomorphia</taxon>
        <taxon>Ostreida</taxon>
        <taxon>Ostreoidea</taxon>
        <taxon>Ostreidae</taxon>
        <taxon>Crassostrea</taxon>
    </lineage>
</organism>
<feature type="compositionally biased region" description="Basic and acidic residues" evidence="4">
    <location>
        <begin position="32"/>
        <end position="61"/>
    </location>
</feature>
<dbReference type="AlphaFoldDB" id="A0A8B8DAQ6"/>
<dbReference type="GO" id="GO:0140662">
    <property type="term" value="F:ATP-dependent protein folding chaperone"/>
    <property type="evidence" value="ECO:0007669"/>
    <property type="project" value="InterPro"/>
</dbReference>
<keyword evidence="3" id="KW-0067">ATP-binding</keyword>
<evidence type="ECO:0000256" key="4">
    <source>
        <dbReference type="SAM" id="MobiDB-lite"/>
    </source>
</evidence>
<proteinExistence type="inferred from homology"/>
<dbReference type="KEGG" id="cvn:111125313"/>
<feature type="compositionally biased region" description="Polar residues" evidence="4">
    <location>
        <begin position="22"/>
        <end position="31"/>
    </location>
</feature>
<gene>
    <name evidence="6 7" type="primary">LOC111125313</name>
</gene>
<evidence type="ECO:0000256" key="3">
    <source>
        <dbReference type="ARBA" id="ARBA00022840"/>
    </source>
</evidence>
<dbReference type="OrthoDB" id="2963168at2759"/>
<evidence type="ECO:0000256" key="1">
    <source>
        <dbReference type="ARBA" id="ARBA00007381"/>
    </source>
</evidence>
<comment type="similarity">
    <text evidence="1">Belongs to the heat shock protein 70 family.</text>
</comment>
<dbReference type="Pfam" id="PF00012">
    <property type="entry name" value="HSP70"/>
    <property type="match status" value="1"/>
</dbReference>
<evidence type="ECO:0000313" key="7">
    <source>
        <dbReference type="RefSeq" id="XP_022324654.1"/>
    </source>
</evidence>
<evidence type="ECO:0000313" key="5">
    <source>
        <dbReference type="Proteomes" id="UP000694844"/>
    </source>
</evidence>
<feature type="region of interest" description="Disordered" evidence="4">
    <location>
        <begin position="1"/>
        <end position="79"/>
    </location>
</feature>
<dbReference type="PANTHER" id="PTHR14187:SF5">
    <property type="entry name" value="HEAT SHOCK 70 KDA PROTEIN 12A"/>
    <property type="match status" value="1"/>
</dbReference>
<evidence type="ECO:0000313" key="6">
    <source>
        <dbReference type="RefSeq" id="XP_022324653.1"/>
    </source>
</evidence>
<evidence type="ECO:0000256" key="2">
    <source>
        <dbReference type="ARBA" id="ARBA00022741"/>
    </source>
</evidence>
<reference evidence="6 7" key="1">
    <citation type="submission" date="2025-04" db="UniProtKB">
        <authorList>
            <consortium name="RefSeq"/>
        </authorList>
    </citation>
    <scope>IDENTIFICATION</scope>
    <source>
        <tissue evidence="6 7">Whole sample</tissue>
    </source>
</reference>
<dbReference type="CDD" id="cd10229">
    <property type="entry name" value="ASKHA_NBD_HSP70_HSPA12"/>
    <property type="match status" value="1"/>
</dbReference>